<sequence length="87" mass="10003">MTNGKSKNGKMTLEKLAGMVARGVDKMATKEGLKELENGMNTRFGELEGKLEAYTSFWHRKFSEHESWLQNLDKSVAYLERHIGKKR</sequence>
<organism evidence="1 2">
    <name type="scientific">Candidatus Yanofskybacteria bacterium RIFCSPLOWO2_01_FULL_43_22</name>
    <dbReference type="NCBI Taxonomy" id="1802695"/>
    <lineage>
        <taxon>Bacteria</taxon>
        <taxon>Candidatus Yanofskyibacteriota</taxon>
    </lineage>
</organism>
<accession>A0A1F8GE77</accession>
<name>A0A1F8GE77_9BACT</name>
<dbReference type="Proteomes" id="UP000178911">
    <property type="component" value="Unassembled WGS sequence"/>
</dbReference>
<reference evidence="1 2" key="1">
    <citation type="journal article" date="2016" name="Nat. Commun.">
        <title>Thousands of microbial genomes shed light on interconnected biogeochemical processes in an aquifer system.</title>
        <authorList>
            <person name="Anantharaman K."/>
            <person name="Brown C.T."/>
            <person name="Hug L.A."/>
            <person name="Sharon I."/>
            <person name="Castelle C.J."/>
            <person name="Probst A.J."/>
            <person name="Thomas B.C."/>
            <person name="Singh A."/>
            <person name="Wilkins M.J."/>
            <person name="Karaoz U."/>
            <person name="Brodie E.L."/>
            <person name="Williams K.H."/>
            <person name="Hubbard S.S."/>
            <person name="Banfield J.F."/>
        </authorList>
    </citation>
    <scope>NUCLEOTIDE SEQUENCE [LARGE SCALE GENOMIC DNA]</scope>
</reference>
<comment type="caution">
    <text evidence="1">The sequence shown here is derived from an EMBL/GenBank/DDBJ whole genome shotgun (WGS) entry which is preliminary data.</text>
</comment>
<evidence type="ECO:0000313" key="2">
    <source>
        <dbReference type="Proteomes" id="UP000178911"/>
    </source>
</evidence>
<protein>
    <submittedName>
        <fullName evidence="1">Uncharacterized protein</fullName>
    </submittedName>
</protein>
<dbReference type="STRING" id="1802695.A3A13_00065"/>
<dbReference type="EMBL" id="MGKJ01000016">
    <property type="protein sequence ID" value="OGN23692.1"/>
    <property type="molecule type" value="Genomic_DNA"/>
</dbReference>
<dbReference type="AlphaFoldDB" id="A0A1F8GE77"/>
<gene>
    <name evidence="1" type="ORF">A3A13_00065</name>
</gene>
<evidence type="ECO:0000313" key="1">
    <source>
        <dbReference type="EMBL" id="OGN23692.1"/>
    </source>
</evidence>
<proteinExistence type="predicted"/>